<dbReference type="EMBL" id="JAYMYR010000001">
    <property type="protein sequence ID" value="KAK7382340.1"/>
    <property type="molecule type" value="Genomic_DNA"/>
</dbReference>
<evidence type="ECO:0000313" key="1">
    <source>
        <dbReference type="EMBL" id="KAK7382340.1"/>
    </source>
</evidence>
<proteinExistence type="predicted"/>
<sequence length="68" mass="8104">MSYCFRTVPHIVLWPRWSLAVDQELLQTRSEIENAPIVNDDVNLYAPLFRNVSRLKRYHLIIVVLYFA</sequence>
<organism evidence="1 2">
    <name type="scientific">Phaseolus coccineus</name>
    <name type="common">Scarlet runner bean</name>
    <name type="synonym">Phaseolus multiflorus</name>
    <dbReference type="NCBI Taxonomy" id="3886"/>
    <lineage>
        <taxon>Eukaryota</taxon>
        <taxon>Viridiplantae</taxon>
        <taxon>Streptophyta</taxon>
        <taxon>Embryophyta</taxon>
        <taxon>Tracheophyta</taxon>
        <taxon>Spermatophyta</taxon>
        <taxon>Magnoliopsida</taxon>
        <taxon>eudicotyledons</taxon>
        <taxon>Gunneridae</taxon>
        <taxon>Pentapetalae</taxon>
        <taxon>rosids</taxon>
        <taxon>fabids</taxon>
        <taxon>Fabales</taxon>
        <taxon>Fabaceae</taxon>
        <taxon>Papilionoideae</taxon>
        <taxon>50 kb inversion clade</taxon>
        <taxon>NPAAA clade</taxon>
        <taxon>indigoferoid/millettioid clade</taxon>
        <taxon>Phaseoleae</taxon>
        <taxon>Phaseolus</taxon>
    </lineage>
</organism>
<protein>
    <submittedName>
        <fullName evidence="1">Uncharacterized protein</fullName>
    </submittedName>
</protein>
<gene>
    <name evidence="1" type="ORF">VNO80_01191</name>
</gene>
<evidence type="ECO:0000313" key="2">
    <source>
        <dbReference type="Proteomes" id="UP001374584"/>
    </source>
</evidence>
<dbReference type="AlphaFoldDB" id="A0AAN9RMK4"/>
<reference evidence="1 2" key="1">
    <citation type="submission" date="2024-01" db="EMBL/GenBank/DDBJ databases">
        <title>The genomes of 5 underutilized Papilionoideae crops provide insights into root nodulation and disease resistanc.</title>
        <authorList>
            <person name="Jiang F."/>
        </authorList>
    </citation>
    <scope>NUCLEOTIDE SEQUENCE [LARGE SCALE GENOMIC DNA]</scope>
    <source>
        <strain evidence="1">JINMINGXINNONG_FW02</strain>
        <tissue evidence="1">Leaves</tissue>
    </source>
</reference>
<name>A0AAN9RMK4_PHACN</name>
<accession>A0AAN9RMK4</accession>
<keyword evidence="2" id="KW-1185">Reference proteome</keyword>
<comment type="caution">
    <text evidence="1">The sequence shown here is derived from an EMBL/GenBank/DDBJ whole genome shotgun (WGS) entry which is preliminary data.</text>
</comment>
<dbReference type="Proteomes" id="UP001374584">
    <property type="component" value="Unassembled WGS sequence"/>
</dbReference>